<dbReference type="EMBL" id="NTYF01000023">
    <property type="protein sequence ID" value="PER55860.1"/>
    <property type="molecule type" value="Genomic_DNA"/>
</dbReference>
<organism evidence="2 3">
    <name type="scientific">Bacillus thuringiensis</name>
    <dbReference type="NCBI Taxonomy" id="1428"/>
    <lineage>
        <taxon>Bacteria</taxon>
        <taxon>Bacillati</taxon>
        <taxon>Bacillota</taxon>
        <taxon>Bacilli</taxon>
        <taxon>Bacillales</taxon>
        <taxon>Bacillaceae</taxon>
        <taxon>Bacillus</taxon>
        <taxon>Bacillus cereus group</taxon>
    </lineage>
</organism>
<evidence type="ECO:0000313" key="2">
    <source>
        <dbReference type="EMBL" id="PER55860.1"/>
    </source>
</evidence>
<feature type="transmembrane region" description="Helical" evidence="1">
    <location>
        <begin position="36"/>
        <end position="63"/>
    </location>
</feature>
<keyword evidence="1" id="KW-1133">Transmembrane helix</keyword>
<sequence length="85" mass="9193">MNKIFVGLLVSGALFMQVCGIGIGITLFATAVTGIYYVVALLTTFIVPSPTVWCVAFIIGIAYSRGKYSMVWEPVDKNEKAPESN</sequence>
<dbReference type="AlphaFoldDB" id="A0ABD6S7S1"/>
<dbReference type="Proteomes" id="UP000219897">
    <property type="component" value="Unassembled WGS sequence"/>
</dbReference>
<protein>
    <submittedName>
        <fullName evidence="2">Uncharacterized protein</fullName>
    </submittedName>
</protein>
<accession>A0ABD6S7S1</accession>
<evidence type="ECO:0000313" key="3">
    <source>
        <dbReference type="Proteomes" id="UP000219897"/>
    </source>
</evidence>
<dbReference type="RefSeq" id="WP_098317192.1">
    <property type="nucleotide sequence ID" value="NZ_NTYF01000023.1"/>
</dbReference>
<name>A0ABD6S7S1_BACTU</name>
<gene>
    <name evidence="2" type="ORF">CN495_08905</name>
</gene>
<reference evidence="2 3" key="1">
    <citation type="submission" date="2017-09" db="EMBL/GenBank/DDBJ databases">
        <title>Large-scale bioinformatics analysis of Bacillus genomes uncovers conserved roles of natural products in bacterial physiology.</title>
        <authorList>
            <consortium name="Agbiome Team Llc"/>
            <person name="Bleich R.M."/>
            <person name="Kirk G.J."/>
            <person name="Santa Maria K.C."/>
            <person name="Allen S.E."/>
            <person name="Farag S."/>
            <person name="Shank E.A."/>
            <person name="Bowers A."/>
        </authorList>
    </citation>
    <scope>NUCLEOTIDE SEQUENCE [LARGE SCALE GENOMIC DNA]</scope>
    <source>
        <strain evidence="2 3">AFS005140</strain>
    </source>
</reference>
<keyword evidence="1" id="KW-0812">Transmembrane</keyword>
<proteinExistence type="predicted"/>
<keyword evidence="1" id="KW-0472">Membrane</keyword>
<comment type="caution">
    <text evidence="2">The sequence shown here is derived from an EMBL/GenBank/DDBJ whole genome shotgun (WGS) entry which is preliminary data.</text>
</comment>
<evidence type="ECO:0000256" key="1">
    <source>
        <dbReference type="SAM" id="Phobius"/>
    </source>
</evidence>